<dbReference type="InterPro" id="IPR032675">
    <property type="entry name" value="LRR_dom_sf"/>
</dbReference>
<gene>
    <name evidence="1" type="ORF">CPB84DRAFT_1812000</name>
</gene>
<proteinExistence type="predicted"/>
<dbReference type="SUPFAM" id="SSF52047">
    <property type="entry name" value="RNI-like"/>
    <property type="match status" value="1"/>
</dbReference>
<name>A0A9P5TTS5_GYMJU</name>
<dbReference type="Proteomes" id="UP000724874">
    <property type="component" value="Unassembled WGS sequence"/>
</dbReference>
<dbReference type="Gene3D" id="3.80.10.10">
    <property type="entry name" value="Ribonuclease Inhibitor"/>
    <property type="match status" value="1"/>
</dbReference>
<dbReference type="AlphaFoldDB" id="A0A9P5TTS5"/>
<protein>
    <submittedName>
        <fullName evidence="1">Uncharacterized protein</fullName>
    </submittedName>
</protein>
<sequence length="666" mass="73081">MFPIILRDSEATKKLLEAILDSPAGRRSLSRLARTCHAFSGPALDILWRELDSIAPVVGLFPGHLLKKTRKPGMGLSRLPRDEDWATIFKYSDRIQRITYDETANNIAPSIFSIFEECRPQGVTYILPRLQELNWKVDTPAALEHATIFIHPQLQVINLEIGGKFAKINAFLADMSSRTKLKDSFTELLLRQDELEKVILVAPGALGPGVGHWVASLPQLKQLQLDLTGRSPIAVEGFFDELGPRSGYSTPSSIGSRDSGVFSGEEIDFTDIRKSALRLTGDFPPKGFAKLKKLHLTGEVGNIAVFLKHIESSIVHLDLVIDDPPDKADWQDLSELICDRFAQSLQTLKISATPSSKFVDLVRSTSRAEPPSNRLSLEKFTGLSSLIRLDIDLPESIMFTAVDIQCLAKACPNLESLKLCPLSRFPPPNGPKLSLNALAPLMEHCKRLHTLAVVVNAGPGSEKVLRSPNISSPSLQRLHVGHSWASDSLQISILLSHIMPKLELLKWFQEKNRAGFVEAHAKAWQTVSETMPHIQALRSVEKSFAQAPPPSPQKAATFEKSVDATVTKASRGVFAHVMTSEASIQFSPVLQDRGVEAKVELSEISIDATPPRAEIGVEAKPVMVSAAVAAIALEMNETAKPPSTADNTTFHEPADSIPLDILQVRQ</sequence>
<dbReference type="OrthoDB" id="268763at2759"/>
<evidence type="ECO:0000313" key="2">
    <source>
        <dbReference type="Proteomes" id="UP000724874"/>
    </source>
</evidence>
<dbReference type="EMBL" id="JADNYJ010000002">
    <property type="protein sequence ID" value="KAF8913046.1"/>
    <property type="molecule type" value="Genomic_DNA"/>
</dbReference>
<comment type="caution">
    <text evidence="1">The sequence shown here is derived from an EMBL/GenBank/DDBJ whole genome shotgun (WGS) entry which is preliminary data.</text>
</comment>
<accession>A0A9P5TTS5</accession>
<reference evidence="1" key="1">
    <citation type="submission" date="2020-11" db="EMBL/GenBank/DDBJ databases">
        <authorList>
            <consortium name="DOE Joint Genome Institute"/>
            <person name="Ahrendt S."/>
            <person name="Riley R."/>
            <person name="Andreopoulos W."/>
            <person name="LaButti K."/>
            <person name="Pangilinan J."/>
            <person name="Ruiz-duenas F.J."/>
            <person name="Barrasa J.M."/>
            <person name="Sanchez-Garcia M."/>
            <person name="Camarero S."/>
            <person name="Miyauchi S."/>
            <person name="Serrano A."/>
            <person name="Linde D."/>
            <person name="Babiker R."/>
            <person name="Drula E."/>
            <person name="Ayuso-Fernandez I."/>
            <person name="Pacheco R."/>
            <person name="Padilla G."/>
            <person name="Ferreira P."/>
            <person name="Barriuso J."/>
            <person name="Kellner H."/>
            <person name="Castanera R."/>
            <person name="Alfaro M."/>
            <person name="Ramirez L."/>
            <person name="Pisabarro A.G."/>
            <person name="Kuo A."/>
            <person name="Tritt A."/>
            <person name="Lipzen A."/>
            <person name="He G."/>
            <person name="Yan M."/>
            <person name="Ng V."/>
            <person name="Cullen D."/>
            <person name="Martin F."/>
            <person name="Rosso M.-N."/>
            <person name="Henrissat B."/>
            <person name="Hibbett D."/>
            <person name="Martinez A.T."/>
            <person name="Grigoriev I.V."/>
        </authorList>
    </citation>
    <scope>NUCLEOTIDE SEQUENCE</scope>
    <source>
        <strain evidence="1">AH 44721</strain>
    </source>
</reference>
<keyword evidence="2" id="KW-1185">Reference proteome</keyword>
<evidence type="ECO:0000313" key="1">
    <source>
        <dbReference type="EMBL" id="KAF8913046.1"/>
    </source>
</evidence>
<organism evidence="1 2">
    <name type="scientific">Gymnopilus junonius</name>
    <name type="common">Spectacular rustgill mushroom</name>
    <name type="synonym">Gymnopilus spectabilis subsp. junonius</name>
    <dbReference type="NCBI Taxonomy" id="109634"/>
    <lineage>
        <taxon>Eukaryota</taxon>
        <taxon>Fungi</taxon>
        <taxon>Dikarya</taxon>
        <taxon>Basidiomycota</taxon>
        <taxon>Agaricomycotina</taxon>
        <taxon>Agaricomycetes</taxon>
        <taxon>Agaricomycetidae</taxon>
        <taxon>Agaricales</taxon>
        <taxon>Agaricineae</taxon>
        <taxon>Hymenogastraceae</taxon>
        <taxon>Gymnopilus</taxon>
    </lineage>
</organism>